<evidence type="ECO:0000313" key="2">
    <source>
        <dbReference type="EMBL" id="KHF40311.1"/>
    </source>
</evidence>
<dbReference type="PANTHER" id="PTHR12993:SF30">
    <property type="entry name" value="N-ACETYL-ALPHA-D-GLUCOSAMINYL L-MALATE DEACETYLASE 1"/>
    <property type="match status" value="1"/>
</dbReference>
<name>A0A0B0IKY4_9BACI</name>
<dbReference type="EMBL" id="JRJU01000010">
    <property type="protein sequence ID" value="KHF40311.1"/>
    <property type="molecule type" value="Genomic_DNA"/>
</dbReference>
<organism evidence="2 3">
    <name type="scientific">Halalkalibacter okhensis</name>
    <dbReference type="NCBI Taxonomy" id="333138"/>
    <lineage>
        <taxon>Bacteria</taxon>
        <taxon>Bacillati</taxon>
        <taxon>Bacillota</taxon>
        <taxon>Bacilli</taxon>
        <taxon>Bacillales</taxon>
        <taxon>Bacillaceae</taxon>
        <taxon>Halalkalibacter</taxon>
    </lineage>
</organism>
<comment type="cofactor">
    <cofactor evidence="1">
        <name>Zn(2+)</name>
        <dbReference type="ChEBI" id="CHEBI:29105"/>
    </cofactor>
</comment>
<accession>A0A0B0IKY4</accession>
<dbReference type="NCBIfam" id="TIGR04001">
    <property type="entry name" value="thiol_BshB1"/>
    <property type="match status" value="1"/>
</dbReference>
<dbReference type="SUPFAM" id="SSF102588">
    <property type="entry name" value="LmbE-like"/>
    <property type="match status" value="1"/>
</dbReference>
<keyword evidence="3" id="KW-1185">Reference proteome</keyword>
<dbReference type="Proteomes" id="UP000030832">
    <property type="component" value="Unassembled WGS sequence"/>
</dbReference>
<proteinExistence type="predicted"/>
<evidence type="ECO:0000256" key="1">
    <source>
        <dbReference type="ARBA" id="ARBA00001947"/>
    </source>
</evidence>
<dbReference type="PANTHER" id="PTHR12993">
    <property type="entry name" value="N-ACETYLGLUCOSAMINYL-PHOSPHATIDYLINOSITOL DE-N-ACETYLASE-RELATED"/>
    <property type="match status" value="1"/>
</dbReference>
<dbReference type="STRING" id="333138.LQ50_09960"/>
<sequence length="245" mass="27573">MRMNIIMDRLDILAFGAHPDDVEIGMGATLAKYASEGFRVGICDLTKAEYSSNGTVEQRQKEAKTAGEILKLTARIQLSLSDRGLKNITEDQLSDVVSVIRKYKPSIVFTPYQVDRHPDHGACSDIVKEAVFNAGIKRYICSEKLNAFRPDDVYFYFINGYEHPDFVVDVTNFFETKMRALQAYESQFIKTVNTVDTPLTNGYIAVVEARERLFGKEAGVTYAEGFKTTKPIVITNLFAGKEQRL</sequence>
<dbReference type="InterPro" id="IPR023842">
    <property type="entry name" value="Bacillithiol_biosynth_BshB1"/>
</dbReference>
<protein>
    <submittedName>
        <fullName evidence="2">Deacetylase</fullName>
    </submittedName>
</protein>
<dbReference type="GO" id="GO:0071793">
    <property type="term" value="P:bacillithiol biosynthetic process"/>
    <property type="evidence" value="ECO:0007669"/>
    <property type="project" value="InterPro"/>
</dbReference>
<dbReference type="GO" id="GO:0016811">
    <property type="term" value="F:hydrolase activity, acting on carbon-nitrogen (but not peptide) bonds, in linear amides"/>
    <property type="evidence" value="ECO:0007669"/>
    <property type="project" value="TreeGrafter"/>
</dbReference>
<dbReference type="InterPro" id="IPR003737">
    <property type="entry name" value="GlcNAc_PI_deacetylase-related"/>
</dbReference>
<dbReference type="Pfam" id="PF02585">
    <property type="entry name" value="PIG-L"/>
    <property type="match status" value="1"/>
</dbReference>
<reference evidence="2 3" key="1">
    <citation type="submission" date="2014-09" db="EMBL/GenBank/DDBJ databases">
        <title>Genome sequencing and annotation of Bacillus Okhensis strain Kh10-101T.</title>
        <authorList>
            <person name="Prakash J.S."/>
        </authorList>
    </citation>
    <scope>NUCLEOTIDE SEQUENCE [LARGE SCALE GENOMIC DNA]</scope>
    <source>
        <strain evidence="3">Kh10-101T</strain>
    </source>
</reference>
<dbReference type="AlphaFoldDB" id="A0A0B0IKY4"/>
<comment type="caution">
    <text evidence="2">The sequence shown here is derived from an EMBL/GenBank/DDBJ whole genome shotgun (WGS) entry which is preliminary data.</text>
</comment>
<evidence type="ECO:0000313" key="3">
    <source>
        <dbReference type="Proteomes" id="UP000030832"/>
    </source>
</evidence>
<gene>
    <name evidence="2" type="ORF">LQ50_09960</name>
</gene>
<dbReference type="Gene3D" id="3.40.50.10320">
    <property type="entry name" value="LmbE-like"/>
    <property type="match status" value="1"/>
</dbReference>
<dbReference type="InterPro" id="IPR024078">
    <property type="entry name" value="LmbE-like_dom_sf"/>
</dbReference>
<dbReference type="eggNOG" id="COG2120">
    <property type="taxonomic scope" value="Bacteria"/>
</dbReference>
<dbReference type="GO" id="GO:0019213">
    <property type="term" value="F:deacetylase activity"/>
    <property type="evidence" value="ECO:0007669"/>
    <property type="project" value="InterPro"/>
</dbReference>